<reference evidence="2 7" key="2">
    <citation type="submission" date="2015-02" db="EMBL/GenBank/DDBJ databases">
        <title>Physiological reanalysis, assessment of diazotrophy, and genome sequences of multiple isolates of Streptomyces thermoautotrophicus.</title>
        <authorList>
            <person name="MacKellar D.C."/>
            <person name="Lieber L."/>
            <person name="Norman J."/>
            <person name="Bolger A."/>
            <person name="Tobin C."/>
            <person name="Murray J.W."/>
            <person name="Prell J."/>
        </authorList>
    </citation>
    <scope>NUCLEOTIDE SEQUENCE [LARGE SCALE GENOMIC DNA]</scope>
    <source>
        <strain evidence="2 7">UBT1</strain>
    </source>
</reference>
<sequence>MPTRKSPTLRNRRLGAELRRLREQAGMTLDQVAAAMDVAPSTVSRMENGRSGIRTRDVRLLLDLYQVTDEATRQGLILLAEQARKRGWWVRYGNQLEKPYRDYLSLEAGAVACRTYQPQVVPGLLQTEDYTRALIEGFGLYDYGEEEAQALLAVRQQRRKALDRPEPLRLWAVIDEAVLRREIGGRAVLRDQLDYLLECSHQTNIEIQVLPFSAGAPAWNGGPFILLELPEPADLDVLFLENAAGGLYLEEPDEIELYEKAFNLLRATALPPKESREMITETAKDLA</sequence>
<gene>
    <name evidence="3" type="ORF">LI90_4175</name>
    <name evidence="2" type="ORF">TH66_21705</name>
    <name evidence="4" type="ORF">TR74_15040</name>
</gene>
<dbReference type="Proteomes" id="UP000070659">
    <property type="component" value="Unassembled WGS sequence"/>
</dbReference>
<dbReference type="Pfam" id="PF19054">
    <property type="entry name" value="DUF5753"/>
    <property type="match status" value="1"/>
</dbReference>
<keyword evidence="3" id="KW-0238">DNA-binding</keyword>
<dbReference type="InterPro" id="IPR043917">
    <property type="entry name" value="DUF5753"/>
</dbReference>
<comment type="caution">
    <text evidence="2">The sequence shown here is derived from an EMBL/GenBank/DDBJ whole genome shotgun (WGS) entry which is preliminary data.</text>
</comment>
<evidence type="ECO:0000259" key="1">
    <source>
        <dbReference type="PROSITE" id="PS50943"/>
    </source>
</evidence>
<dbReference type="Pfam" id="PF13560">
    <property type="entry name" value="HTH_31"/>
    <property type="match status" value="1"/>
</dbReference>
<dbReference type="Proteomes" id="UP000070598">
    <property type="component" value="Unassembled WGS sequence"/>
</dbReference>
<dbReference type="InterPro" id="IPR001387">
    <property type="entry name" value="Cro/C1-type_HTH"/>
</dbReference>
<reference evidence="3" key="3">
    <citation type="submission" date="2015-04" db="EMBL/GenBank/DDBJ databases">
        <title>Physiological reanalysis, assessment of diazotrophy, and genome sequences of multiple isolates of Streptomyces thermoautotrophicus.</title>
        <authorList>
            <person name="MacKellar D.C."/>
            <person name="Lieber L."/>
            <person name="Norman J."/>
            <person name="Bolger A."/>
            <person name="Tobin C."/>
            <person name="Murray J.W."/>
            <person name="Woodward J."/>
            <person name="Friesen M."/>
            <person name="Prell J."/>
        </authorList>
    </citation>
    <scope>NUCLEOTIDE SEQUENCE [LARGE SCALE GENOMIC DNA]</scope>
    <source>
        <strain evidence="3">H1</strain>
    </source>
</reference>
<dbReference type="AlphaFoldDB" id="A0A132MJC8"/>
<organism evidence="2 7">
    <name type="scientific">Carbonactinospora thermoautotrophica</name>
    <dbReference type="NCBI Taxonomy" id="1469144"/>
    <lineage>
        <taxon>Bacteria</taxon>
        <taxon>Bacillati</taxon>
        <taxon>Actinomycetota</taxon>
        <taxon>Actinomycetes</taxon>
        <taxon>Kitasatosporales</taxon>
        <taxon>Carbonactinosporaceae</taxon>
        <taxon>Carbonactinospora</taxon>
    </lineage>
</organism>
<dbReference type="Gene3D" id="1.10.260.40">
    <property type="entry name" value="lambda repressor-like DNA-binding domains"/>
    <property type="match status" value="1"/>
</dbReference>
<evidence type="ECO:0000313" key="4">
    <source>
        <dbReference type="EMBL" id="KWX08433.1"/>
    </source>
</evidence>
<dbReference type="EMBL" id="JYIK01000980">
    <property type="protein sequence ID" value="KWX08433.1"/>
    <property type="molecule type" value="Genomic_DNA"/>
</dbReference>
<name>A0A132MJC8_9ACTN</name>
<dbReference type="CDD" id="cd00093">
    <property type="entry name" value="HTH_XRE"/>
    <property type="match status" value="1"/>
</dbReference>
<evidence type="ECO:0000313" key="2">
    <source>
        <dbReference type="EMBL" id="KWW97970.1"/>
    </source>
</evidence>
<reference evidence="6" key="1">
    <citation type="submission" date="2015-02" db="EMBL/GenBank/DDBJ databases">
        <title>Physiological reanalysis, assessment of diazotrophy, and genome sequences of multiple isolates of Streptomyces thermoautotrophicus.</title>
        <authorList>
            <person name="MacKellar D.C."/>
            <person name="Lieber L."/>
            <person name="Norman J."/>
            <person name="Bolger A."/>
            <person name="Tobin C."/>
            <person name="Murray J.W."/>
            <person name="Friesen M."/>
            <person name="Prell J."/>
        </authorList>
    </citation>
    <scope>NUCLEOTIDE SEQUENCE [LARGE SCALE GENOMIC DNA]</scope>
    <source>
        <strain evidence="6">UBT1</strain>
    </source>
</reference>
<dbReference type="InterPro" id="IPR010982">
    <property type="entry name" value="Lambda_DNA-bd_dom_sf"/>
</dbReference>
<protein>
    <submittedName>
        <fullName evidence="3">Putative DNA-binding protein</fullName>
    </submittedName>
</protein>
<evidence type="ECO:0000313" key="5">
    <source>
        <dbReference type="Proteomes" id="UP000070188"/>
    </source>
</evidence>
<dbReference type="GO" id="GO:0003677">
    <property type="term" value="F:DNA binding"/>
    <property type="evidence" value="ECO:0007669"/>
    <property type="project" value="UniProtKB-KW"/>
</dbReference>
<dbReference type="STRING" id="1469144.LI90_4175"/>
<evidence type="ECO:0000313" key="7">
    <source>
        <dbReference type="Proteomes" id="UP000070659"/>
    </source>
</evidence>
<dbReference type="EMBL" id="JYIJ01000019">
    <property type="protein sequence ID" value="KWW97970.1"/>
    <property type="molecule type" value="Genomic_DNA"/>
</dbReference>
<dbReference type="Proteomes" id="UP000070188">
    <property type="component" value="Unassembled WGS sequence"/>
</dbReference>
<reference evidence="5" key="4">
    <citation type="submission" date="2015-04" db="EMBL/GenBank/DDBJ databases">
        <title>Physiological reanalysis, assessment of diazotrophy, and genome sequences of multiple isolates of Streptomyces thermoautotrophicus.</title>
        <authorList>
            <person name="MacKellar D.C."/>
            <person name="Lieber L."/>
            <person name="Norman J."/>
            <person name="Bolger A."/>
            <person name="Tobin C."/>
            <person name="Murray J.W."/>
            <person name="Chang R."/>
            <person name="Ford T."/>
            <person name="Nguyen P.Q."/>
            <person name="Woodward J."/>
            <person name="Permingeat H."/>
            <person name="Joshi N.S."/>
            <person name="Silver P.A."/>
            <person name="Usadel B."/>
            <person name="Rutherford A.W."/>
            <person name="Friesen M."/>
            <person name="Prell J."/>
        </authorList>
    </citation>
    <scope>NUCLEOTIDE SEQUENCE [LARGE SCALE GENOMIC DNA]</scope>
    <source>
        <strain evidence="5">H1</strain>
    </source>
</reference>
<feature type="domain" description="HTH cro/C1-type" evidence="1">
    <location>
        <begin position="18"/>
        <end position="71"/>
    </location>
</feature>
<evidence type="ECO:0000313" key="3">
    <source>
        <dbReference type="EMBL" id="KWX03125.1"/>
    </source>
</evidence>
<accession>A0A132MJC8</accession>
<dbReference type="PROSITE" id="PS50943">
    <property type="entry name" value="HTH_CROC1"/>
    <property type="match status" value="1"/>
</dbReference>
<dbReference type="SMART" id="SM00530">
    <property type="entry name" value="HTH_XRE"/>
    <property type="match status" value="1"/>
</dbReference>
<dbReference type="SUPFAM" id="SSF47413">
    <property type="entry name" value="lambda repressor-like DNA-binding domains"/>
    <property type="match status" value="1"/>
</dbReference>
<dbReference type="EMBL" id="LAXD01000001">
    <property type="protein sequence ID" value="KWX03125.1"/>
    <property type="molecule type" value="Genomic_DNA"/>
</dbReference>
<keyword evidence="5" id="KW-1185">Reference proteome</keyword>
<evidence type="ECO:0000313" key="6">
    <source>
        <dbReference type="Proteomes" id="UP000070598"/>
    </source>
</evidence>
<dbReference type="PATRIC" id="fig|1469144.10.peg.4477"/>
<proteinExistence type="predicted"/>
<dbReference type="RefSeq" id="WP_158009911.1">
    <property type="nucleotide sequence ID" value="NZ_LAXD01000001.1"/>
</dbReference>